<sequence length="1106" mass="127024">MSISKLFLFAKNTDASASMRGYQYQVFKTVETWLENYLDQVDEAIYCDYEEDIFQHNELTQAATFRQLKLYSTPFSFRSEEIQKAVAHFFMLHVKTDYAAKDKEFVFEANSRIAEHREGNESDLLRRWVTNQEALPDVLLTECAKKVKALVTSYVDERTTQLADQLAERLKKKAEDAQAILVIEAERQVLWEAVTVFQKLTDRDWDDFTRRIKWRFDGLSPDEAFKGTIARLEELVAQLPDMPKERRKGFLGMLCMRVDIKASEQAPEDRKLVNGELTNLLLQAGTLEDLWYHEVFTKWNEIGQPTDFRLGEFYEVLQAVSYCRAAKTLQSHDAFWIGLLTWYISELQQQPEFRKKGLYELIWLRMRPTEYLAPALGNLFGLEDHIREYFSDFSAFTAAGDFEDIQSLLFLVTASALNKKSALTPVETAGWLQQFKLQLDQLLSQTSNASDLCRLLECSANFYFFASSQDRSEKNVAKIMAPLEQLLINLDEARLYNATQLSNRIHTHIRLLIRMDEEENEVLIDAFREFVGRLDAVVEKKRGAHERARRLVVSGAAYLETKTPTALLKALRDFHEAKALWLQDETFEGYTLALLNIAQVYGALDMHFAAKYYGLWATWVSWQKGSRKLVKRIAQGIGMVFHADFVQGAWFSALLDFELYMMSRHEFDPEPIDAEGTEMPQKSIMNYGFLLYAAPLLAPELQVMTQAKLSEAGYLKEEYLDELLAVLQADLPELKLRAGLTKNFADAPLNDMGPERTARFHALAIEWHVHFSNSYEMTALGEDFCAMLQVLLVEIALSKVDFHLPSGLVDLTLEITDTPREPEQLPDNGKAKWKAFVQRVDSSDYEVVKLGVAFVSVALKAILQDISLLPVTEYNEAFWGLFTESNLGAKSMQATSYQRMYRSMFSEKAFGAFGRDTFSALPAVPDFPLINLFMQPKAGLSKKYNPSTAVQNIGNRFQKAVRNIHQTLARLKLDAGYGPWLQTLREEGWPDWQIVVAMMNFMLSYKANRLVEGRKFATPAEHQAALKVEFQRILERDEVELQMEFPLQAFQSAEFRMSLEQMPIISLSAFGLENNARFPNPRAVREFMNERFNVQTDVNDEHNPLL</sequence>
<organism evidence="1 2">
    <name type="scientific">Hymenobacter metallicola</name>
    <dbReference type="NCBI Taxonomy" id="2563114"/>
    <lineage>
        <taxon>Bacteria</taxon>
        <taxon>Pseudomonadati</taxon>
        <taxon>Bacteroidota</taxon>
        <taxon>Cytophagia</taxon>
        <taxon>Cytophagales</taxon>
        <taxon>Hymenobacteraceae</taxon>
        <taxon>Hymenobacter</taxon>
    </lineage>
</organism>
<comment type="caution">
    <text evidence="1">The sequence shown here is derived from an EMBL/GenBank/DDBJ whole genome shotgun (WGS) entry which is preliminary data.</text>
</comment>
<accession>A0A4Z0PYS2</accession>
<keyword evidence="2" id="KW-1185">Reference proteome</keyword>
<dbReference type="EMBL" id="SRMB01000006">
    <property type="protein sequence ID" value="TGE22585.1"/>
    <property type="molecule type" value="Genomic_DNA"/>
</dbReference>
<reference evidence="1 2" key="1">
    <citation type="submission" date="2019-04" db="EMBL/GenBank/DDBJ databases">
        <authorList>
            <person name="Feng G."/>
            <person name="Zhang J."/>
            <person name="Zhu H."/>
        </authorList>
    </citation>
    <scope>NUCLEOTIDE SEQUENCE [LARGE SCALE GENOMIC DNA]</scope>
    <source>
        <strain evidence="1 2">9PBR-1</strain>
    </source>
</reference>
<proteinExistence type="predicted"/>
<dbReference type="Proteomes" id="UP000298471">
    <property type="component" value="Unassembled WGS sequence"/>
</dbReference>
<dbReference type="RefSeq" id="WP_135398368.1">
    <property type="nucleotide sequence ID" value="NZ_SRMB01000006.1"/>
</dbReference>
<evidence type="ECO:0000313" key="2">
    <source>
        <dbReference type="Proteomes" id="UP000298471"/>
    </source>
</evidence>
<evidence type="ECO:0000313" key="1">
    <source>
        <dbReference type="EMBL" id="TGE22585.1"/>
    </source>
</evidence>
<name>A0A4Z0PYS2_9BACT</name>
<evidence type="ECO:0008006" key="3">
    <source>
        <dbReference type="Google" id="ProtNLM"/>
    </source>
</evidence>
<dbReference type="AlphaFoldDB" id="A0A4Z0PYS2"/>
<gene>
    <name evidence="1" type="ORF">E5K02_22900</name>
</gene>
<protein>
    <recommendedName>
        <fullName evidence="3">DUF4297 domain-containing protein</fullName>
    </recommendedName>
</protein>
<dbReference type="OrthoDB" id="2966407at2"/>